<dbReference type="Pfam" id="PF04230">
    <property type="entry name" value="PS_pyruv_trans"/>
    <property type="match status" value="1"/>
</dbReference>
<protein>
    <recommendedName>
        <fullName evidence="1">Polysaccharide pyruvyl transferase domain-containing protein</fullName>
    </recommendedName>
</protein>
<dbReference type="Proteomes" id="UP000034243">
    <property type="component" value="Unassembled WGS sequence"/>
</dbReference>
<evidence type="ECO:0000313" key="15">
    <source>
        <dbReference type="Proteomes" id="UP000034921"/>
    </source>
</evidence>
<dbReference type="EMBL" id="JJPG01000040">
    <property type="protein sequence ID" value="KKG54505.1"/>
    <property type="molecule type" value="Genomic_DNA"/>
</dbReference>
<sequence length="329" mass="37618">MTINQKVKELKRILKIVKNTIYNTIKIIISREPYIVAFWWAGIENWGDALNPVLIENMTGKKPILSTEVLNIKKNDVYCVIGSVLGAISEENVVVWGSGFISSNSQFNVKPKEIYAVRGPRTRELILKSGIYCPEIYGDPAILYPCFYRPKIEKKYKLGIIPHYIDQNSPLLNIFKNEPSVLIIDIQSGVKKVVDDICSCERIASSSLHGVIAADSYDIPAIWIEFSKNVAGNGFKFYDYFESVGRENEVPLIITQNTTIKEIIDQYKDYRIEFEINKFIDSCPFISNEEKIQLKEGIKDHKSSDINYKQCNYSAFSKIQLIDIVFNVE</sequence>
<evidence type="ECO:0000313" key="3">
    <source>
        <dbReference type="EMBL" id="KKG39509.1"/>
    </source>
</evidence>
<gene>
    <name evidence="3" type="ORF">DU35_02690</name>
    <name evidence="6" type="ORF">DU36_00560</name>
    <name evidence="7" type="ORF">DU38_18440</name>
    <name evidence="4" type="ORF">DU39_02190</name>
    <name evidence="5" type="ORF">DU41_02415</name>
    <name evidence="2" type="ORF">DU49_18970</name>
    <name evidence="8" type="ORF">DU60_18965</name>
</gene>
<dbReference type="EMBL" id="JJPH01000096">
    <property type="protein sequence ID" value="KKG50855.1"/>
    <property type="molecule type" value="Genomic_DNA"/>
</dbReference>
<dbReference type="EMBL" id="JJPF01000077">
    <property type="protein sequence ID" value="KKG42732.1"/>
    <property type="molecule type" value="Genomic_DNA"/>
</dbReference>
<dbReference type="Proteomes" id="UP000034577">
    <property type="component" value="Unassembled WGS sequence"/>
</dbReference>
<evidence type="ECO:0000313" key="4">
    <source>
        <dbReference type="EMBL" id="KKG42732.1"/>
    </source>
</evidence>
<dbReference type="EMBL" id="JJPE01000095">
    <property type="protein sequence ID" value="KKG43494.1"/>
    <property type="molecule type" value="Genomic_DNA"/>
</dbReference>
<dbReference type="EMBL" id="JJPB01000029">
    <property type="protein sequence ID" value="KKG34136.1"/>
    <property type="molecule type" value="Genomic_DNA"/>
</dbReference>
<dbReference type="Proteomes" id="UP000034195">
    <property type="component" value="Unassembled WGS sequence"/>
</dbReference>
<dbReference type="RefSeq" id="WP_052727591.1">
    <property type="nucleotide sequence ID" value="NZ_JJPB01000029.1"/>
</dbReference>
<evidence type="ECO:0000313" key="7">
    <source>
        <dbReference type="EMBL" id="KKG54505.1"/>
    </source>
</evidence>
<reference evidence="9 10" key="1">
    <citation type="journal article" date="2015" name="ISME J.">
        <title>Genomic and phenotypic differentiation among Methanosarcina mazei populations from Columbia River sediment.</title>
        <authorList>
            <person name="Youngblut N.D."/>
            <person name="Wirth J.S."/>
            <person name="Henriksen J.R."/>
            <person name="Smith M."/>
            <person name="Simon H."/>
            <person name="Metcalf W.W."/>
            <person name="Whitaker R.J."/>
        </authorList>
    </citation>
    <scope>NUCLEOTIDE SEQUENCE [LARGE SCALE GENOMIC DNA]</scope>
    <source>
        <strain evidence="8 15">1.F.M.0.5</strain>
        <strain evidence="2 9">3.F.A.1A.3</strain>
        <strain evidence="3 13">3.F.A.2.12</strain>
        <strain evidence="5 14">3.F.A.2.3</strain>
        <strain evidence="4 10">3.F.A.2.5</strain>
        <strain evidence="7 11">3.F.A.2.6</strain>
        <strain evidence="6 12">3.F.A.2.7</strain>
    </source>
</reference>
<evidence type="ECO:0000313" key="14">
    <source>
        <dbReference type="Proteomes" id="UP000034667"/>
    </source>
</evidence>
<dbReference type="InterPro" id="IPR007345">
    <property type="entry name" value="Polysacch_pyruvyl_Trfase"/>
</dbReference>
<dbReference type="EMBL" id="JJPD01000133">
    <property type="protein sequence ID" value="KKG39509.1"/>
    <property type="molecule type" value="Genomic_DNA"/>
</dbReference>
<evidence type="ECO:0000259" key="1">
    <source>
        <dbReference type="Pfam" id="PF04230"/>
    </source>
</evidence>
<evidence type="ECO:0000313" key="10">
    <source>
        <dbReference type="Proteomes" id="UP000034151"/>
    </source>
</evidence>
<evidence type="ECO:0000313" key="6">
    <source>
        <dbReference type="EMBL" id="KKG50855.1"/>
    </source>
</evidence>
<dbReference type="Proteomes" id="UP000034667">
    <property type="component" value="Unassembled WGS sequence"/>
</dbReference>
<accession>A0A0F8ID10</accession>
<dbReference type="AlphaFoldDB" id="A0A0F8ID10"/>
<evidence type="ECO:0000313" key="11">
    <source>
        <dbReference type="Proteomes" id="UP000034195"/>
    </source>
</evidence>
<dbReference type="Proteomes" id="UP000033878">
    <property type="component" value="Unassembled WGS sequence"/>
</dbReference>
<evidence type="ECO:0000313" key="13">
    <source>
        <dbReference type="Proteomes" id="UP000034577"/>
    </source>
</evidence>
<evidence type="ECO:0000313" key="2">
    <source>
        <dbReference type="EMBL" id="KKG34136.1"/>
    </source>
</evidence>
<proteinExistence type="predicted"/>
<feature type="domain" description="Polysaccharide pyruvyl transferase" evidence="1">
    <location>
        <begin position="111"/>
        <end position="225"/>
    </location>
</feature>
<evidence type="ECO:0000313" key="9">
    <source>
        <dbReference type="Proteomes" id="UP000033878"/>
    </source>
</evidence>
<dbReference type="Proteomes" id="UP000034151">
    <property type="component" value="Unassembled WGS sequence"/>
</dbReference>
<evidence type="ECO:0000313" key="5">
    <source>
        <dbReference type="EMBL" id="KKG43494.1"/>
    </source>
</evidence>
<name>A0A0F8ID10_METMZ</name>
<dbReference type="PATRIC" id="fig|2209.39.peg.536"/>
<evidence type="ECO:0000313" key="8">
    <source>
        <dbReference type="EMBL" id="KKH32140.1"/>
    </source>
</evidence>
<evidence type="ECO:0000313" key="12">
    <source>
        <dbReference type="Proteomes" id="UP000034243"/>
    </source>
</evidence>
<dbReference type="Proteomes" id="UP000034921">
    <property type="component" value="Unassembled WGS sequence"/>
</dbReference>
<comment type="caution">
    <text evidence="7">The sequence shown here is derived from an EMBL/GenBank/DDBJ whole genome shotgun (WGS) entry which is preliminary data.</text>
</comment>
<organism evidence="7 11">
    <name type="scientific">Methanosarcina mazei</name>
    <name type="common">Methanosarcina frisia</name>
    <dbReference type="NCBI Taxonomy" id="2209"/>
    <lineage>
        <taxon>Archaea</taxon>
        <taxon>Methanobacteriati</taxon>
        <taxon>Methanobacteriota</taxon>
        <taxon>Stenosarchaea group</taxon>
        <taxon>Methanomicrobia</taxon>
        <taxon>Methanosarcinales</taxon>
        <taxon>Methanosarcinaceae</taxon>
        <taxon>Methanosarcina</taxon>
    </lineage>
</organism>
<dbReference type="EMBL" id="JJQE01000020">
    <property type="protein sequence ID" value="KKH32140.1"/>
    <property type="molecule type" value="Genomic_DNA"/>
</dbReference>